<proteinExistence type="predicted"/>
<dbReference type="SUPFAM" id="SSF55811">
    <property type="entry name" value="Nudix"/>
    <property type="match status" value="1"/>
</dbReference>
<reference evidence="2" key="1">
    <citation type="submission" date="2023-07" db="EMBL/GenBank/DDBJ databases">
        <title>Two novel species in the genus Flavivirga.</title>
        <authorList>
            <person name="Kwon K."/>
        </authorList>
    </citation>
    <scope>NUCLEOTIDE SEQUENCE</scope>
    <source>
        <strain evidence="2">KACC 14157</strain>
    </source>
</reference>
<dbReference type="GO" id="GO:0016787">
    <property type="term" value="F:hydrolase activity"/>
    <property type="evidence" value="ECO:0007669"/>
    <property type="project" value="UniProtKB-KW"/>
</dbReference>
<name>A0ABT8X7E5_9FLAO</name>
<dbReference type="RefSeq" id="WP_303284455.1">
    <property type="nucleotide sequence ID" value="NZ_BAABCZ010000006.1"/>
</dbReference>
<evidence type="ECO:0000259" key="1">
    <source>
        <dbReference type="PROSITE" id="PS51462"/>
    </source>
</evidence>
<evidence type="ECO:0000313" key="2">
    <source>
        <dbReference type="EMBL" id="MDO5989772.1"/>
    </source>
</evidence>
<protein>
    <submittedName>
        <fullName evidence="2">NUDIX hydrolase</fullName>
        <ecNumber evidence="2">3.6.-.-</ecNumber>
    </submittedName>
</protein>
<keyword evidence="2" id="KW-0378">Hydrolase</keyword>
<dbReference type="EMBL" id="JAUOEM010000011">
    <property type="protein sequence ID" value="MDO5989772.1"/>
    <property type="molecule type" value="Genomic_DNA"/>
</dbReference>
<dbReference type="Pfam" id="PF00293">
    <property type="entry name" value="NUDIX"/>
    <property type="match status" value="1"/>
</dbReference>
<evidence type="ECO:0000313" key="3">
    <source>
        <dbReference type="Proteomes" id="UP001176891"/>
    </source>
</evidence>
<dbReference type="PROSITE" id="PS51462">
    <property type="entry name" value="NUDIX"/>
    <property type="match status" value="1"/>
</dbReference>
<accession>A0ABT8X7E5</accession>
<comment type="caution">
    <text evidence="2">The sequence shown here is derived from an EMBL/GenBank/DDBJ whole genome shotgun (WGS) entry which is preliminary data.</text>
</comment>
<gene>
    <name evidence="2" type="ORF">Q4Q39_20405</name>
</gene>
<dbReference type="Gene3D" id="3.90.79.10">
    <property type="entry name" value="Nucleoside Triphosphate Pyrophosphohydrolase"/>
    <property type="match status" value="1"/>
</dbReference>
<keyword evidence="3" id="KW-1185">Reference proteome</keyword>
<dbReference type="InterPro" id="IPR015797">
    <property type="entry name" value="NUDIX_hydrolase-like_dom_sf"/>
</dbReference>
<dbReference type="EC" id="3.6.-.-" evidence="2"/>
<dbReference type="InterPro" id="IPR000086">
    <property type="entry name" value="NUDIX_hydrolase_dom"/>
</dbReference>
<dbReference type="CDD" id="cd02883">
    <property type="entry name" value="NUDIX_Hydrolase"/>
    <property type="match status" value="1"/>
</dbReference>
<organism evidence="2 3">
    <name type="scientific">Flavivirga amylovorans</name>
    <dbReference type="NCBI Taxonomy" id="870486"/>
    <lineage>
        <taxon>Bacteria</taxon>
        <taxon>Pseudomonadati</taxon>
        <taxon>Bacteroidota</taxon>
        <taxon>Flavobacteriia</taxon>
        <taxon>Flavobacteriales</taxon>
        <taxon>Flavobacteriaceae</taxon>
        <taxon>Flavivirga</taxon>
    </lineage>
</organism>
<dbReference type="Proteomes" id="UP001176891">
    <property type="component" value="Unassembled WGS sequence"/>
</dbReference>
<feature type="domain" description="Nudix hydrolase" evidence="1">
    <location>
        <begin position="1"/>
        <end position="135"/>
    </location>
</feature>
<sequence>MKVKNIISKSRLLAFKKDKLLVLEKIGHKKKYSLAGGIKKKKENDLKSLIRETYEEIGVELHNEDLTYFISRKRINKDNVEVNKHYFVTSLMIDEIKILEDHKFKSASWVNWYDALDYLDKDDRFVVELYFGQFNKKVN</sequence>